<reference evidence="1 2" key="1">
    <citation type="submission" date="2019-08" db="EMBL/GenBank/DDBJ databases">
        <title>Bacillus genomes from the desert of Cuatro Cienegas, Coahuila.</title>
        <authorList>
            <person name="Olmedo-Alvarez G."/>
        </authorList>
    </citation>
    <scope>NUCLEOTIDE SEQUENCE [LARGE SCALE GENOMIC DNA]</scope>
    <source>
        <strain evidence="1 2">CH37_1T</strain>
    </source>
</reference>
<evidence type="ECO:0000313" key="1">
    <source>
        <dbReference type="EMBL" id="TYS60694.1"/>
    </source>
</evidence>
<dbReference type="EMBL" id="VTES01000006">
    <property type="protein sequence ID" value="TYS60694.1"/>
    <property type="molecule type" value="Genomic_DNA"/>
</dbReference>
<organism evidence="1 2">
    <name type="scientific">Bacillus infantis</name>
    <dbReference type="NCBI Taxonomy" id="324767"/>
    <lineage>
        <taxon>Bacteria</taxon>
        <taxon>Bacillati</taxon>
        <taxon>Bacillota</taxon>
        <taxon>Bacilli</taxon>
        <taxon>Bacillales</taxon>
        <taxon>Bacillaceae</taxon>
        <taxon>Bacillus</taxon>
    </lineage>
</organism>
<comment type="caution">
    <text evidence="1">The sequence shown here is derived from an EMBL/GenBank/DDBJ whole genome shotgun (WGS) entry which is preliminary data.</text>
</comment>
<name>A0A5D4SF09_9BACI</name>
<sequence>MKTILLIGTRSKADFSLYLSHMMTSMEKRVLLVDVTAQQQYRHGYTRLRKEEQLFDFQGIDILCGPKSWLQIEEQLRINQESTTNYDVVMVDIDTPEALGSEWPEFDHRFYIGDEDRLHQTLDVELLHRLFDETENTELSKITFEGKYELDSTYFNNLMNNRPRWVSVEYFIELDDLESSLRFKMQHETIIPFKKLSKPYKETLSELISSIFHVHKEEVKGAAKQSFFRFGSKRKQEIPQFADTNA</sequence>
<dbReference type="RefSeq" id="WP_148950843.1">
    <property type="nucleotide sequence ID" value="NZ_VTES01000006.1"/>
</dbReference>
<dbReference type="AlphaFoldDB" id="A0A5D4SF09"/>
<proteinExistence type="predicted"/>
<dbReference type="Proteomes" id="UP000323732">
    <property type="component" value="Unassembled WGS sequence"/>
</dbReference>
<gene>
    <name evidence="1" type="ORF">FZD47_21030</name>
</gene>
<accession>A0A5D4SF09</accession>
<evidence type="ECO:0000313" key="2">
    <source>
        <dbReference type="Proteomes" id="UP000323732"/>
    </source>
</evidence>
<protein>
    <submittedName>
        <fullName evidence="1">Uncharacterized protein</fullName>
    </submittedName>
</protein>